<sequence length="593" mass="66703">MKKFFNSVIDLFLYKEPKKEEMGFELLEDKTEGIERQDDNTSDNRSDSQKENLEKQRTASGIAPLKTRKINEKRKPQQSSQSKENNEAVSQSLQINIEVMRQKFSTYKNQGIVIREFNIGRKVKAAILYIAGMVDKNTLNLSIFPQLMSKEAFDGRNEECTADYLMENVIAVYSVNKTSEYRTIIKNVLSGLSALFVEGSSECILIDTRGYEKRSVDKPMTETVVKGSQEGFTEDFQTNVTLVRRIIKNENLMTEVIPLGKTNHSSCAVMYLEGIANPKVIEEVRKRLKKIDTDFILGDGMVEQFIEDNPFMLFPQILSTERPDRTASFIMEGQVVIITEGTPFALAVPVTFFRLFHTSEDSFVRWPLGTFLRLIRMFGLFCATLLPGLYVAVALYHPEMIPTELLSSISKAKETVPFPTILEVLIMEVSFELIREGGIRVPSAIGQTLGIVGALILGQAAVAAGLVSPILIIIVSVTGLGSFAIPNYTMAMAIRIEKFFFIFFAAALGFYGISLLIFLLGIMTCSMKSFGVPFFSPVAPKTRTNPDIIIKYPIWMQRNRPDYLNVPNRRRQGRNVTNWSKEDDGSQEGGDNS</sequence>
<name>A0A0N8NTG9_9CLOT</name>
<dbReference type="InterPro" id="IPR050768">
    <property type="entry name" value="UPF0353/GerABKA_families"/>
</dbReference>
<keyword evidence="6" id="KW-1185">Reference proteome</keyword>
<feature type="transmembrane region" description="Helical" evidence="4">
    <location>
        <begin position="377"/>
        <end position="396"/>
    </location>
</feature>
<protein>
    <submittedName>
        <fullName evidence="5">Spore germination protein A1</fullName>
    </submittedName>
</protein>
<comment type="caution">
    <text evidence="5">The sequence shown here is derived from an EMBL/GenBank/DDBJ whole genome shotgun (WGS) entry which is preliminary data.</text>
</comment>
<keyword evidence="4" id="KW-0812">Transmembrane</keyword>
<dbReference type="GO" id="GO:0009847">
    <property type="term" value="P:spore germination"/>
    <property type="evidence" value="ECO:0007669"/>
    <property type="project" value="InterPro"/>
</dbReference>
<dbReference type="PANTHER" id="PTHR22550">
    <property type="entry name" value="SPORE GERMINATION PROTEIN"/>
    <property type="match status" value="1"/>
</dbReference>
<feature type="compositionally biased region" description="Polar residues" evidence="3">
    <location>
        <begin position="77"/>
        <end position="88"/>
    </location>
</feature>
<evidence type="ECO:0000256" key="3">
    <source>
        <dbReference type="SAM" id="MobiDB-lite"/>
    </source>
</evidence>
<accession>A0A0N8NTG9</accession>
<dbReference type="AlphaFoldDB" id="A0A0N8NTG9"/>
<evidence type="ECO:0000256" key="4">
    <source>
        <dbReference type="SAM" id="Phobius"/>
    </source>
</evidence>
<dbReference type="GO" id="GO:0016020">
    <property type="term" value="C:membrane"/>
    <property type="evidence" value="ECO:0007669"/>
    <property type="project" value="InterPro"/>
</dbReference>
<feature type="transmembrane region" description="Helical" evidence="4">
    <location>
        <begin position="500"/>
        <end position="523"/>
    </location>
</feature>
<comment type="similarity">
    <text evidence="1">Belongs to the GerABKA family.</text>
</comment>
<dbReference type="Proteomes" id="UP000050326">
    <property type="component" value="Unassembled WGS sequence"/>
</dbReference>
<dbReference type="InterPro" id="IPR004995">
    <property type="entry name" value="Spore_Ger"/>
</dbReference>
<reference evidence="5 6" key="1">
    <citation type="submission" date="2015-09" db="EMBL/GenBank/DDBJ databases">
        <title>Genome sequence of Oxobacter pfennigii DSM 3222.</title>
        <authorList>
            <person name="Poehlein A."/>
            <person name="Bengelsdorf F.R."/>
            <person name="Schiel-Bengelsdorf B."/>
            <person name="Duerre P."/>
            <person name="Daniel R."/>
        </authorList>
    </citation>
    <scope>NUCLEOTIDE SEQUENCE [LARGE SCALE GENOMIC DNA]</scope>
    <source>
        <strain evidence="5 6">DSM 3222</strain>
    </source>
</reference>
<dbReference type="Pfam" id="PF03323">
    <property type="entry name" value="GerA"/>
    <property type="match status" value="1"/>
</dbReference>
<feature type="compositionally biased region" description="Basic and acidic residues" evidence="3">
    <location>
        <begin position="25"/>
        <end position="57"/>
    </location>
</feature>
<dbReference type="PATRIC" id="fig|36849.3.peg.1987"/>
<keyword evidence="4" id="KW-1133">Transmembrane helix</keyword>
<dbReference type="PANTHER" id="PTHR22550:SF5">
    <property type="entry name" value="LEUCINE ZIPPER PROTEIN 4"/>
    <property type="match status" value="1"/>
</dbReference>
<keyword evidence="2 4" id="KW-0472">Membrane</keyword>
<evidence type="ECO:0000313" key="6">
    <source>
        <dbReference type="Proteomes" id="UP000050326"/>
    </source>
</evidence>
<evidence type="ECO:0000256" key="1">
    <source>
        <dbReference type="ARBA" id="ARBA00005278"/>
    </source>
</evidence>
<feature type="region of interest" description="Disordered" evidence="3">
    <location>
        <begin position="574"/>
        <end position="593"/>
    </location>
</feature>
<feature type="region of interest" description="Disordered" evidence="3">
    <location>
        <begin position="25"/>
        <end position="88"/>
    </location>
</feature>
<proteinExistence type="inferred from homology"/>
<gene>
    <name evidence="5" type="primary">gerAA_2</name>
    <name evidence="5" type="ORF">OXPF_18860</name>
</gene>
<evidence type="ECO:0000256" key="2">
    <source>
        <dbReference type="ARBA" id="ARBA00023136"/>
    </source>
</evidence>
<dbReference type="RefSeq" id="WP_054874923.1">
    <property type="nucleotide sequence ID" value="NZ_LKET01000029.1"/>
</dbReference>
<evidence type="ECO:0000313" key="5">
    <source>
        <dbReference type="EMBL" id="KPU44800.1"/>
    </source>
</evidence>
<dbReference type="PIRSF" id="PIRSF005690">
    <property type="entry name" value="GerBA"/>
    <property type="match status" value="1"/>
</dbReference>
<dbReference type="EMBL" id="LKET01000029">
    <property type="protein sequence ID" value="KPU44800.1"/>
    <property type="molecule type" value="Genomic_DNA"/>
</dbReference>
<dbReference type="STRING" id="36849.OXPF_18860"/>
<feature type="transmembrane region" description="Helical" evidence="4">
    <location>
        <begin position="470"/>
        <end position="488"/>
    </location>
</feature>
<dbReference type="OrthoDB" id="9772630at2"/>
<organism evidence="5 6">
    <name type="scientific">Oxobacter pfennigii</name>
    <dbReference type="NCBI Taxonomy" id="36849"/>
    <lineage>
        <taxon>Bacteria</taxon>
        <taxon>Bacillati</taxon>
        <taxon>Bacillota</taxon>
        <taxon>Clostridia</taxon>
        <taxon>Eubacteriales</taxon>
        <taxon>Clostridiaceae</taxon>
        <taxon>Oxobacter</taxon>
    </lineage>
</organism>